<name>A0AA47IBJ7_9XANT</name>
<evidence type="ECO:0000313" key="1">
    <source>
        <dbReference type="EMBL" id="WAH64532.1"/>
    </source>
</evidence>
<dbReference type="Proteomes" id="UP001164737">
    <property type="component" value="Chromosome"/>
</dbReference>
<accession>A0AA47IBJ7</accession>
<proteinExistence type="predicted"/>
<reference evidence="1" key="1">
    <citation type="submission" date="2022-10" db="EMBL/GenBank/DDBJ databases">
        <title>Complete genome sequence resource for Xanthomonas hortorum isolated from Greek Oregano.</title>
        <authorList>
            <person name="Gonzalez-Tobon J."/>
            <person name="Helmann T.C."/>
            <person name="Daughtrey M."/>
            <person name="Stodghill P.V."/>
            <person name="Filiatrault M.J."/>
        </authorList>
    </citation>
    <scope>NUCLEOTIDE SEQUENCE</scope>
    <source>
        <strain evidence="1">Oregano 108</strain>
    </source>
</reference>
<evidence type="ECO:0000313" key="2">
    <source>
        <dbReference type="Proteomes" id="UP001164737"/>
    </source>
</evidence>
<sequence length="66" mass="6931">MAQVVRQSTLAPRMSWGAVLAGCTFALVTYLTLSVLGTAIGASTIDPLREANPSAGWAPVRVSGWR</sequence>
<dbReference type="EMBL" id="CP107241">
    <property type="protein sequence ID" value="WAH64532.1"/>
    <property type="molecule type" value="Genomic_DNA"/>
</dbReference>
<organism evidence="1 2">
    <name type="scientific">Xanthomonas hortorum</name>
    <dbReference type="NCBI Taxonomy" id="56454"/>
    <lineage>
        <taxon>Bacteria</taxon>
        <taxon>Pseudomonadati</taxon>
        <taxon>Pseudomonadota</taxon>
        <taxon>Gammaproteobacteria</taxon>
        <taxon>Lysobacterales</taxon>
        <taxon>Lysobacteraceae</taxon>
        <taxon>Xanthomonas</taxon>
    </lineage>
</organism>
<dbReference type="AlphaFoldDB" id="A0AA47IBJ7"/>
<protein>
    <submittedName>
        <fullName evidence="1">Uncharacterized protein</fullName>
    </submittedName>
</protein>
<gene>
    <name evidence="1" type="ORF">OEG85_00565</name>
</gene>
<dbReference type="RefSeq" id="WP_268213558.1">
    <property type="nucleotide sequence ID" value="NZ_CP107241.1"/>
</dbReference>